<dbReference type="PROSITE" id="PS50011">
    <property type="entry name" value="PROTEIN_KINASE_DOM"/>
    <property type="match status" value="1"/>
</dbReference>
<reference evidence="2" key="1">
    <citation type="journal article" date="2023" name="Mol. Plant Microbe Interact.">
        <title>Elucidating the Obligate Nature and Biological Capacity of an Invasive Fungal Corn Pathogen.</title>
        <authorList>
            <person name="MacCready J.S."/>
            <person name="Roggenkamp E.M."/>
            <person name="Gdanetz K."/>
            <person name="Chilvers M.I."/>
        </authorList>
    </citation>
    <scope>NUCLEOTIDE SEQUENCE</scope>
    <source>
        <strain evidence="2">PM02</strain>
    </source>
</reference>
<dbReference type="GO" id="GO:0005524">
    <property type="term" value="F:ATP binding"/>
    <property type="evidence" value="ECO:0007669"/>
    <property type="project" value="InterPro"/>
</dbReference>
<gene>
    <name evidence="2" type="ORF">P8C59_008943</name>
</gene>
<dbReference type="EMBL" id="JAQQPM010000008">
    <property type="protein sequence ID" value="KAK2074761.1"/>
    <property type="molecule type" value="Genomic_DNA"/>
</dbReference>
<proteinExistence type="predicted"/>
<dbReference type="GO" id="GO:0004672">
    <property type="term" value="F:protein kinase activity"/>
    <property type="evidence" value="ECO:0007669"/>
    <property type="project" value="InterPro"/>
</dbReference>
<protein>
    <recommendedName>
        <fullName evidence="1">Protein kinase domain-containing protein</fullName>
    </recommendedName>
</protein>
<organism evidence="2 3">
    <name type="scientific">Phyllachora maydis</name>
    <dbReference type="NCBI Taxonomy" id="1825666"/>
    <lineage>
        <taxon>Eukaryota</taxon>
        <taxon>Fungi</taxon>
        <taxon>Dikarya</taxon>
        <taxon>Ascomycota</taxon>
        <taxon>Pezizomycotina</taxon>
        <taxon>Sordariomycetes</taxon>
        <taxon>Sordariomycetidae</taxon>
        <taxon>Phyllachorales</taxon>
        <taxon>Phyllachoraceae</taxon>
        <taxon>Phyllachora</taxon>
    </lineage>
</organism>
<feature type="domain" description="Protein kinase" evidence="1">
    <location>
        <begin position="10"/>
        <end position="363"/>
    </location>
</feature>
<dbReference type="PANTHER" id="PTHR44305">
    <property type="entry name" value="SI:DKEY-192D15.2-RELATED"/>
    <property type="match status" value="1"/>
</dbReference>
<dbReference type="AlphaFoldDB" id="A0AAD9MKJ3"/>
<dbReference type="InterPro" id="IPR000719">
    <property type="entry name" value="Prot_kinase_dom"/>
</dbReference>
<dbReference type="Proteomes" id="UP001217918">
    <property type="component" value="Unassembled WGS sequence"/>
</dbReference>
<accession>A0AAD9MKJ3</accession>
<dbReference type="InterPro" id="IPR053083">
    <property type="entry name" value="TF_kinase-domain_protein"/>
</dbReference>
<dbReference type="SUPFAM" id="SSF56112">
    <property type="entry name" value="Protein kinase-like (PK-like)"/>
    <property type="match status" value="1"/>
</dbReference>
<sequence length="556" mass="61446">MINFLAPRGLRLNTVLGWGGLGVATLWEKHQKQADGAPGDERTFFVVKANLDPSSKSLNAEIIAQRWYADCMHMAQTVESPAPDLLVMEYERGGNLKDAMCKMSDPSAWLPYSDRALWLLMDCFFRMAVALEYPVRLQPGRVRGTPKMETEGTTSRTVIHFDIDPQNILVGERGDPRYGEHHRITPVLKLADFGLANKPSPEKLRDATWQWNHRMTGKQVFWLPEQFSEEWEHWIIPGVSPRAAVDAVLSDPEHVPGSSVVKVAGRYTWKSNMWQLALTMACIITKCQVNDPVLTPTRWVAPGMSADREAYTFGGAVLESDYSMVDEDLRILVAWCMMAHVDDRPEMSQIEGLISGKLAQPWNGAADSDQAITAWSKKVFGEPKDPDAPNEAVLAAFLGRTPTELAKAEIDRLNAMQRDKLARDAAIKELMRARKDAAQHRVEADARHIAAVRAAAEAANAVVRDTETRFQAIFGIANQLPTPAAREGFLQRSTQQLNTVRAEARNQHAAAVMQAAQERDNAYQVAAAIEQVAEQRAAAFDAVNPGPGPAGPGQGP</sequence>
<keyword evidence="3" id="KW-1185">Reference proteome</keyword>
<evidence type="ECO:0000259" key="1">
    <source>
        <dbReference type="PROSITE" id="PS50011"/>
    </source>
</evidence>
<dbReference type="Gene3D" id="1.10.510.10">
    <property type="entry name" value="Transferase(Phosphotransferase) domain 1"/>
    <property type="match status" value="1"/>
</dbReference>
<evidence type="ECO:0000313" key="2">
    <source>
        <dbReference type="EMBL" id="KAK2074761.1"/>
    </source>
</evidence>
<name>A0AAD9MKJ3_9PEZI</name>
<dbReference type="InterPro" id="IPR011009">
    <property type="entry name" value="Kinase-like_dom_sf"/>
</dbReference>
<evidence type="ECO:0000313" key="3">
    <source>
        <dbReference type="Proteomes" id="UP001217918"/>
    </source>
</evidence>
<comment type="caution">
    <text evidence="2">The sequence shown here is derived from an EMBL/GenBank/DDBJ whole genome shotgun (WGS) entry which is preliminary data.</text>
</comment>